<organism evidence="7 8">
    <name type="scientific">Verticillium longisporum</name>
    <name type="common">Verticillium dahliae var. longisporum</name>
    <dbReference type="NCBI Taxonomy" id="100787"/>
    <lineage>
        <taxon>Eukaryota</taxon>
        <taxon>Fungi</taxon>
        <taxon>Dikarya</taxon>
        <taxon>Ascomycota</taxon>
        <taxon>Pezizomycotina</taxon>
        <taxon>Sordariomycetes</taxon>
        <taxon>Hypocreomycetidae</taxon>
        <taxon>Glomerellales</taxon>
        <taxon>Plectosphaerellaceae</taxon>
        <taxon>Verticillium</taxon>
    </lineage>
</organism>
<accession>A0A0G4KLH5</accession>
<comment type="catalytic activity">
    <reaction evidence="1">
        <text>Hydrolysis of (1-&gt;3)-beta-D-glucosidic linkages in (1-&gt;3)-beta-D-glucans.</text>
        <dbReference type="EC" id="3.2.1.39"/>
    </reaction>
</comment>
<dbReference type="PANTHER" id="PTHR16631:SF13">
    <property type="entry name" value="GLUCAN ENDO-1,3-BETA-GLUCOSIDASE EGLC-RELATED"/>
    <property type="match status" value="1"/>
</dbReference>
<comment type="similarity">
    <text evidence="3">Belongs to the glycosyl hydrolase 17 family.</text>
</comment>
<dbReference type="GO" id="GO:0071555">
    <property type="term" value="P:cell wall organization"/>
    <property type="evidence" value="ECO:0007669"/>
    <property type="project" value="TreeGrafter"/>
</dbReference>
<protein>
    <recommendedName>
        <fullName evidence="4">glucan endo-1,3-beta-D-glucosidase</fullName>
        <ecNumber evidence="4">3.2.1.39</ecNumber>
    </recommendedName>
</protein>
<dbReference type="EMBL" id="CVQI01001505">
    <property type="protein sequence ID" value="CRK09717.1"/>
    <property type="molecule type" value="Genomic_DNA"/>
</dbReference>
<dbReference type="SUPFAM" id="SSF51445">
    <property type="entry name" value="(Trans)glycosidases"/>
    <property type="match status" value="1"/>
</dbReference>
<dbReference type="PANTHER" id="PTHR16631">
    <property type="entry name" value="GLUCAN 1,3-BETA-GLUCOSIDASE"/>
    <property type="match status" value="1"/>
</dbReference>
<sequence length="83" mass="8973">AGISIGSEDLYRNSPTGIAANENPGANPNTLVDYFNQVRDVIEGTSFAAYPLGHVDTWNAWDNSSNQAVIDASDWIGFDAYAY</sequence>
<gene>
    <name evidence="7" type="ORF">BN1723_020959</name>
</gene>
<evidence type="ECO:0000313" key="8">
    <source>
        <dbReference type="Proteomes" id="UP000045706"/>
    </source>
</evidence>
<dbReference type="Proteomes" id="UP000045706">
    <property type="component" value="Unassembled WGS sequence"/>
</dbReference>
<dbReference type="GO" id="GO:0009986">
    <property type="term" value="C:cell surface"/>
    <property type="evidence" value="ECO:0007669"/>
    <property type="project" value="TreeGrafter"/>
</dbReference>
<feature type="non-terminal residue" evidence="7">
    <location>
        <position position="83"/>
    </location>
</feature>
<feature type="region of interest" description="Disordered" evidence="6">
    <location>
        <begin position="1"/>
        <end position="24"/>
    </location>
</feature>
<evidence type="ECO:0000256" key="3">
    <source>
        <dbReference type="ARBA" id="ARBA00008773"/>
    </source>
</evidence>
<comment type="subcellular location">
    <subcellularLocation>
        <location evidence="2">Cell envelope</location>
    </subcellularLocation>
</comment>
<evidence type="ECO:0000256" key="5">
    <source>
        <dbReference type="ARBA" id="ARBA00022801"/>
    </source>
</evidence>
<evidence type="ECO:0000256" key="6">
    <source>
        <dbReference type="SAM" id="MobiDB-lite"/>
    </source>
</evidence>
<evidence type="ECO:0000313" key="7">
    <source>
        <dbReference type="EMBL" id="CRK09717.1"/>
    </source>
</evidence>
<dbReference type="AlphaFoldDB" id="A0A0G4KLH5"/>
<keyword evidence="5" id="KW-0378">Hydrolase</keyword>
<evidence type="ECO:0000256" key="2">
    <source>
        <dbReference type="ARBA" id="ARBA00004196"/>
    </source>
</evidence>
<evidence type="ECO:0000256" key="1">
    <source>
        <dbReference type="ARBA" id="ARBA00000382"/>
    </source>
</evidence>
<dbReference type="GO" id="GO:0009277">
    <property type="term" value="C:fungal-type cell wall"/>
    <property type="evidence" value="ECO:0007669"/>
    <property type="project" value="TreeGrafter"/>
</dbReference>
<dbReference type="GO" id="GO:0005576">
    <property type="term" value="C:extracellular region"/>
    <property type="evidence" value="ECO:0007669"/>
    <property type="project" value="TreeGrafter"/>
</dbReference>
<dbReference type="InterPro" id="IPR017853">
    <property type="entry name" value="GH"/>
</dbReference>
<dbReference type="EC" id="3.2.1.39" evidence="4"/>
<dbReference type="GO" id="GO:0042973">
    <property type="term" value="F:glucan endo-1,3-beta-D-glucosidase activity"/>
    <property type="evidence" value="ECO:0007669"/>
    <property type="project" value="UniProtKB-EC"/>
</dbReference>
<evidence type="ECO:0000256" key="4">
    <source>
        <dbReference type="ARBA" id="ARBA00012780"/>
    </source>
</evidence>
<dbReference type="InterPro" id="IPR050732">
    <property type="entry name" value="Beta-glucan_modifiers"/>
</dbReference>
<reference evidence="8" key="1">
    <citation type="submission" date="2015-05" db="EMBL/GenBank/DDBJ databases">
        <authorList>
            <person name="Fogelqvist Johan"/>
        </authorList>
    </citation>
    <scope>NUCLEOTIDE SEQUENCE [LARGE SCALE GENOMIC DNA]</scope>
</reference>
<feature type="non-terminal residue" evidence="7">
    <location>
        <position position="1"/>
    </location>
</feature>
<proteinExistence type="inferred from homology"/>
<name>A0A0G4KLH5_VERLO</name>